<protein>
    <recommendedName>
        <fullName evidence="4 5">Large ribosomal subunit protein uL4</fullName>
    </recommendedName>
</protein>
<dbReference type="GO" id="GO:0003735">
    <property type="term" value="F:structural constituent of ribosome"/>
    <property type="evidence" value="ECO:0007669"/>
    <property type="project" value="InterPro"/>
</dbReference>
<dbReference type="HAMAP" id="MF_01328_B">
    <property type="entry name" value="Ribosomal_uL4_B"/>
    <property type="match status" value="1"/>
</dbReference>
<reference evidence="7 8" key="1">
    <citation type="submission" date="2016-11" db="EMBL/GenBank/DDBJ databases">
        <authorList>
            <person name="Jaros S."/>
            <person name="Januszkiewicz K."/>
            <person name="Wedrychowicz H."/>
        </authorList>
    </citation>
    <scope>NUCLEOTIDE SEQUENCE [LARGE SCALE GENOMIC DNA]</scope>
    <source>
        <strain evidence="7 8">DSM 24787</strain>
    </source>
</reference>
<evidence type="ECO:0000256" key="5">
    <source>
        <dbReference type="HAMAP-Rule" id="MF_01328"/>
    </source>
</evidence>
<dbReference type="GO" id="GO:0005840">
    <property type="term" value="C:ribosome"/>
    <property type="evidence" value="ECO:0007669"/>
    <property type="project" value="UniProtKB-KW"/>
</dbReference>
<keyword evidence="2 5" id="KW-0689">Ribosomal protein</keyword>
<dbReference type="GO" id="GO:0019843">
    <property type="term" value="F:rRNA binding"/>
    <property type="evidence" value="ECO:0007669"/>
    <property type="project" value="UniProtKB-UniRule"/>
</dbReference>
<dbReference type="InterPro" id="IPR013005">
    <property type="entry name" value="Ribosomal_uL4-like"/>
</dbReference>
<comment type="function">
    <text evidence="5">Forms part of the polypeptide exit tunnel.</text>
</comment>
<dbReference type="RefSeq" id="WP_074240030.1">
    <property type="nucleotide sequence ID" value="NZ_CP154260.1"/>
</dbReference>
<comment type="subunit">
    <text evidence="5">Part of the 50S ribosomal subunit.</text>
</comment>
<dbReference type="Gene3D" id="3.40.1370.10">
    <property type="match status" value="1"/>
</dbReference>
<feature type="region of interest" description="Disordered" evidence="6">
    <location>
        <begin position="51"/>
        <end position="78"/>
    </location>
</feature>
<organism evidence="7 8">
    <name type="scientific">Chitinophaga niabensis</name>
    <dbReference type="NCBI Taxonomy" id="536979"/>
    <lineage>
        <taxon>Bacteria</taxon>
        <taxon>Pseudomonadati</taxon>
        <taxon>Bacteroidota</taxon>
        <taxon>Chitinophagia</taxon>
        <taxon>Chitinophagales</taxon>
        <taxon>Chitinophagaceae</taxon>
        <taxon>Chitinophaga</taxon>
    </lineage>
</organism>
<evidence type="ECO:0000256" key="1">
    <source>
        <dbReference type="ARBA" id="ARBA00010528"/>
    </source>
</evidence>
<accession>A0A1N6GWT7</accession>
<dbReference type="STRING" id="536979.SAMN04488055_3028"/>
<evidence type="ECO:0000313" key="7">
    <source>
        <dbReference type="EMBL" id="SIO11998.1"/>
    </source>
</evidence>
<dbReference type="SUPFAM" id="SSF52166">
    <property type="entry name" value="Ribosomal protein L4"/>
    <property type="match status" value="1"/>
</dbReference>
<keyword evidence="5" id="KW-0694">RNA-binding</keyword>
<sequence length="215" mass="23870">MQLDILNIEGKKTGRTIELPEEIFGVEPNNHVIYLAVKQYLAAQRQGTHKVKTRAEVKGASRKLHKQKGTGGSRKGNIRNPLYKGGGTIFGPKPHSYDFKLNRKVKDVAKISALSTKAKENSIIIVEDINLDAPKTKQFQSILKNLNINVGGKKTLVVLPEYNDNVYLSLRNIPTVDGTVLSDVNTYEIMNSNYLVFTESAAKIFTEETADIVEA</sequence>
<proteinExistence type="inferred from homology"/>
<keyword evidence="3 5" id="KW-0687">Ribonucleoprotein</keyword>
<comment type="function">
    <text evidence="5">One of the primary rRNA binding proteins, this protein initially binds near the 5'-end of the 23S rRNA. It is important during the early stages of 50S assembly. It makes multiple contacts with different domains of the 23S rRNA in the assembled 50S subunit and ribosome.</text>
</comment>
<evidence type="ECO:0000256" key="4">
    <source>
        <dbReference type="ARBA" id="ARBA00035244"/>
    </source>
</evidence>
<evidence type="ECO:0000313" key="8">
    <source>
        <dbReference type="Proteomes" id="UP000185003"/>
    </source>
</evidence>
<keyword evidence="5" id="KW-0699">rRNA-binding</keyword>
<dbReference type="PANTHER" id="PTHR10746:SF6">
    <property type="entry name" value="LARGE RIBOSOMAL SUBUNIT PROTEIN UL4M"/>
    <property type="match status" value="1"/>
</dbReference>
<dbReference type="NCBIfam" id="TIGR03953">
    <property type="entry name" value="rplD_bact"/>
    <property type="match status" value="1"/>
</dbReference>
<dbReference type="PANTHER" id="PTHR10746">
    <property type="entry name" value="50S RIBOSOMAL PROTEIN L4"/>
    <property type="match status" value="1"/>
</dbReference>
<keyword evidence="8" id="KW-1185">Reference proteome</keyword>
<dbReference type="GO" id="GO:0006412">
    <property type="term" value="P:translation"/>
    <property type="evidence" value="ECO:0007669"/>
    <property type="project" value="UniProtKB-UniRule"/>
</dbReference>
<name>A0A1N6GWT7_9BACT</name>
<comment type="similarity">
    <text evidence="1 5">Belongs to the universal ribosomal protein uL4 family.</text>
</comment>
<gene>
    <name evidence="5" type="primary">rplD</name>
    <name evidence="7" type="ORF">SAMN04488055_3028</name>
</gene>
<evidence type="ECO:0000256" key="2">
    <source>
        <dbReference type="ARBA" id="ARBA00022980"/>
    </source>
</evidence>
<dbReference type="AlphaFoldDB" id="A0A1N6GWT7"/>
<evidence type="ECO:0000256" key="3">
    <source>
        <dbReference type="ARBA" id="ARBA00023274"/>
    </source>
</evidence>
<dbReference type="Pfam" id="PF00573">
    <property type="entry name" value="Ribosomal_L4"/>
    <property type="match status" value="1"/>
</dbReference>
<dbReference type="Proteomes" id="UP000185003">
    <property type="component" value="Unassembled WGS sequence"/>
</dbReference>
<dbReference type="EMBL" id="FSRA01000001">
    <property type="protein sequence ID" value="SIO11998.1"/>
    <property type="molecule type" value="Genomic_DNA"/>
</dbReference>
<dbReference type="InterPro" id="IPR023574">
    <property type="entry name" value="Ribosomal_uL4_dom_sf"/>
</dbReference>
<evidence type="ECO:0000256" key="6">
    <source>
        <dbReference type="SAM" id="MobiDB-lite"/>
    </source>
</evidence>
<dbReference type="OrthoDB" id="9803201at2"/>
<dbReference type="InterPro" id="IPR002136">
    <property type="entry name" value="Ribosomal_uL4"/>
</dbReference>
<dbReference type="GO" id="GO:1990904">
    <property type="term" value="C:ribonucleoprotein complex"/>
    <property type="evidence" value="ECO:0007669"/>
    <property type="project" value="UniProtKB-KW"/>
</dbReference>